<evidence type="ECO:0000259" key="2">
    <source>
        <dbReference type="Pfam" id="PF18796"/>
    </source>
</evidence>
<dbReference type="Pfam" id="PF18796">
    <property type="entry name" value="LPD1"/>
    <property type="match status" value="1"/>
</dbReference>
<protein>
    <submittedName>
        <fullName evidence="3">Phage protein</fullName>
    </submittedName>
</protein>
<proteinExistence type="predicted"/>
<name>A0A0L0MJ03_9BURK</name>
<feature type="region of interest" description="Disordered" evidence="1">
    <location>
        <begin position="159"/>
        <end position="179"/>
    </location>
</feature>
<dbReference type="PATRIC" id="fig|242163.4.peg.2503"/>
<evidence type="ECO:0000313" key="4">
    <source>
        <dbReference type="Proteomes" id="UP000036959"/>
    </source>
</evidence>
<gene>
    <name evidence="3" type="ORF">BVER_01702</name>
</gene>
<dbReference type="EMBL" id="LFJJ01000002">
    <property type="protein sequence ID" value="KND62271.1"/>
    <property type="molecule type" value="Genomic_DNA"/>
</dbReference>
<feature type="domain" description="Large polyvalent protein-associated" evidence="2">
    <location>
        <begin position="514"/>
        <end position="589"/>
    </location>
</feature>
<feature type="compositionally biased region" description="Basic and acidic residues" evidence="1">
    <location>
        <begin position="159"/>
        <end position="169"/>
    </location>
</feature>
<dbReference type="Proteomes" id="UP000036959">
    <property type="component" value="Unassembled WGS sequence"/>
</dbReference>
<sequence length="611" mass="69327">MDQFREDGIDCRIALFVNALRKDIQAKITDPEHSDAYIEFVSKVRDCAEALRSRDELLSDADGSAFERSLVEAGLIEVKRRDRSVSRRVTAEYEGVISSDPKGWRFASNYLLDSERGYRRAKALYDGHRFYIGEQWVSPSQMDSDELYSFIEQRQARANEKRAKTMASRDDEDANQYLSRPHLDHLKRAGLPDERDGRDIKPDDFLDTFGFRACEFGNWLPDIERQDVLNRAYDSLSTLARVLGVQKTFLSLGGTLALAFGSRGVGRALAHYEPARKVINLTRLKGAGSLAHEFFHALDDYMGEHVRELVKGSSYRGTTSDSYYASEVFLTQKRVRGAYRLNEIVQVGYVPADLRERLQSLVTGVNALTIRRYTEDEARSVAMHRLEATRHQICNQVTGVLGALMPDQSYAARHNTAERMTEEVFQEVSDDRVPRLRAGERHPLVERLANIRPQKPLGRAEAKAVAATLIRLATAIRELPEIHLVATDRDTLLQSEYMNRLVNTKFFKDAEKFDEKKAKAYWSSVREMAARGFEAYVQDQCVARGWQDDYLVHGTEESRFELSANVPYPVGADRESLRVAFDGLVAFAREELAPEAVIEDVQPVAPRPKAA</sequence>
<keyword evidence="4" id="KW-1185">Reference proteome</keyword>
<dbReference type="InterPro" id="IPR041047">
    <property type="entry name" value="LPD1"/>
</dbReference>
<evidence type="ECO:0000313" key="3">
    <source>
        <dbReference type="EMBL" id="KND62271.1"/>
    </source>
</evidence>
<comment type="caution">
    <text evidence="3">The sequence shown here is derived from an EMBL/GenBank/DDBJ whole genome shotgun (WGS) entry which is preliminary data.</text>
</comment>
<evidence type="ECO:0000256" key="1">
    <source>
        <dbReference type="SAM" id="MobiDB-lite"/>
    </source>
</evidence>
<reference evidence="4" key="1">
    <citation type="submission" date="2015-06" db="EMBL/GenBank/DDBJ databases">
        <title>Comparative genomics of Burkholderia leaf nodule symbionts.</title>
        <authorList>
            <person name="Carlier A."/>
            <person name="Eberl L."/>
            <person name="Pinto-Carbo M."/>
        </authorList>
    </citation>
    <scope>NUCLEOTIDE SEQUENCE [LARGE SCALE GENOMIC DNA]</scope>
    <source>
        <strain evidence="4">UZHbot4</strain>
    </source>
</reference>
<accession>A0A0L0MJ03</accession>
<organism evidence="3 4">
    <name type="scientific">Candidatus Burkholderia verschuerenii</name>
    <dbReference type="NCBI Taxonomy" id="242163"/>
    <lineage>
        <taxon>Bacteria</taxon>
        <taxon>Pseudomonadati</taxon>
        <taxon>Pseudomonadota</taxon>
        <taxon>Betaproteobacteria</taxon>
        <taxon>Burkholderiales</taxon>
        <taxon>Burkholderiaceae</taxon>
        <taxon>Burkholderia</taxon>
    </lineage>
</organism>
<dbReference type="AlphaFoldDB" id="A0A0L0MJ03"/>